<evidence type="ECO:0000313" key="2">
    <source>
        <dbReference type="EMBL" id="REL24410.1"/>
    </source>
</evidence>
<protein>
    <submittedName>
        <fullName evidence="3">YHS domain-containing protein</fullName>
    </submittedName>
</protein>
<accession>A0A3E0UG04</accession>
<dbReference type="EMBL" id="QUOT01000002">
    <property type="protein sequence ID" value="REL24410.1"/>
    <property type="molecule type" value="Genomic_DNA"/>
</dbReference>
<dbReference type="AlphaFoldDB" id="A0A3E0UG04"/>
<dbReference type="NCBIfam" id="NF041384">
    <property type="entry name" value="YHS_seleno_dom"/>
    <property type="match status" value="1"/>
</dbReference>
<evidence type="ECO:0000313" key="3">
    <source>
        <dbReference type="EMBL" id="REL35948.1"/>
    </source>
</evidence>
<evidence type="ECO:0000256" key="1">
    <source>
        <dbReference type="SAM" id="SignalP"/>
    </source>
</evidence>
<dbReference type="OrthoDB" id="344729at2"/>
<keyword evidence="4" id="KW-1185">Reference proteome</keyword>
<name>A0A3E0UG04_9GAMM</name>
<dbReference type="Proteomes" id="UP000256999">
    <property type="component" value="Unassembled WGS sequence"/>
</dbReference>
<evidence type="ECO:0000313" key="4">
    <source>
        <dbReference type="Proteomes" id="UP000256899"/>
    </source>
</evidence>
<keyword evidence="1" id="KW-0732">Signal</keyword>
<dbReference type="RefSeq" id="WP_116000615.1">
    <property type="nucleotide sequence ID" value="NZ_QUOT01000002.1"/>
</dbReference>
<comment type="caution">
    <text evidence="3">The sequence shown here is derived from an EMBL/GenBank/DDBJ whole genome shotgun (WGS) entry which is preliminary data.</text>
</comment>
<sequence>MRKLVSVIPVLFALLLTACATVPSTPVLTLEGAAIGGYDVVAYHTEEKAVKGNEQFTSLYNESVWRFASAENKAKFDADPVKYAPQYGGYCAYGLSNGFIIDSDPEAFSLVDGKLYLNNTPKVRDIWLEDTAYYIENADVSWEKAKAKAAEK</sequence>
<dbReference type="Proteomes" id="UP000256899">
    <property type="component" value="Unassembled WGS sequence"/>
</dbReference>
<feature type="chain" id="PRO_5036079808" evidence="1">
    <location>
        <begin position="21"/>
        <end position="152"/>
    </location>
</feature>
<gene>
    <name evidence="3" type="ORF">DXX92_11765</name>
    <name evidence="2" type="ORF">DXX94_18895</name>
</gene>
<reference evidence="2" key="2">
    <citation type="submission" date="2018-08" db="EMBL/GenBank/DDBJ databases">
        <authorList>
            <person name="Ferrada E.E."/>
            <person name="Latorre B.A."/>
        </authorList>
    </citation>
    <scope>NUCLEOTIDE SEQUENCE</scope>
    <source>
        <strain evidence="2">H3</strain>
    </source>
</reference>
<dbReference type="PROSITE" id="PS51257">
    <property type="entry name" value="PROKAR_LIPOPROTEIN"/>
    <property type="match status" value="1"/>
</dbReference>
<dbReference type="EMBL" id="QUOV01000001">
    <property type="protein sequence ID" value="REL35948.1"/>
    <property type="molecule type" value="Genomic_DNA"/>
</dbReference>
<evidence type="ECO:0000313" key="5">
    <source>
        <dbReference type="Proteomes" id="UP000256999"/>
    </source>
</evidence>
<feature type="signal peptide" evidence="1">
    <location>
        <begin position="1"/>
        <end position="20"/>
    </location>
</feature>
<organism evidence="3 5">
    <name type="scientific">Thalassotalea euphylliae</name>
    <dbReference type="NCBI Taxonomy" id="1655234"/>
    <lineage>
        <taxon>Bacteria</taxon>
        <taxon>Pseudomonadati</taxon>
        <taxon>Pseudomonadota</taxon>
        <taxon>Gammaproteobacteria</taxon>
        <taxon>Alteromonadales</taxon>
        <taxon>Colwelliaceae</taxon>
        <taxon>Thalassotalea</taxon>
    </lineage>
</organism>
<proteinExistence type="predicted"/>
<reference evidence="4 5" key="1">
    <citation type="submission" date="2018-08" db="EMBL/GenBank/DDBJ databases">
        <title>Thalassotalea euphylliae genome.</title>
        <authorList>
            <person name="Summers S."/>
            <person name="Rice S.A."/>
            <person name="Freckelton M.L."/>
            <person name="Nedved B.T."/>
            <person name="Hadfield M.G."/>
        </authorList>
    </citation>
    <scope>NUCLEOTIDE SEQUENCE [LARGE SCALE GENOMIC DNA]</scope>
    <source>
        <strain evidence="3 5">H2</strain>
        <strain evidence="4">H3</strain>
    </source>
</reference>